<evidence type="ECO:0000313" key="1">
    <source>
        <dbReference type="EMBL" id="OGE79470.1"/>
    </source>
</evidence>
<protein>
    <submittedName>
        <fullName evidence="1">Uncharacterized protein</fullName>
    </submittedName>
</protein>
<accession>A0A1F5NQ24</accession>
<sequence length="107" mass="12332">MGRCWPEPKLLLQKNKVNGRGARDLQFDFCTSCARLFLFIKSCTTLLTIVHFVVQGNFQMLAPARNRLTAQASGRRGREHLKETKNEESATDFVGLSRSREFRLRCR</sequence>
<dbReference type="STRING" id="1817824.A2751_01485"/>
<proteinExistence type="predicted"/>
<gene>
    <name evidence="1" type="ORF">A2751_01485</name>
</gene>
<name>A0A1F5NQ24_9BACT</name>
<organism evidence="1 2">
    <name type="scientific">Candidatus Doudnabacteria bacterium RIFCSPHIGHO2_01_FULL_46_14</name>
    <dbReference type="NCBI Taxonomy" id="1817824"/>
    <lineage>
        <taxon>Bacteria</taxon>
        <taxon>Candidatus Doudnaibacteriota</taxon>
    </lineage>
</organism>
<dbReference type="EMBL" id="MFEK01000002">
    <property type="protein sequence ID" value="OGE79470.1"/>
    <property type="molecule type" value="Genomic_DNA"/>
</dbReference>
<dbReference type="AlphaFoldDB" id="A0A1F5NQ24"/>
<evidence type="ECO:0000313" key="2">
    <source>
        <dbReference type="Proteomes" id="UP000176864"/>
    </source>
</evidence>
<reference evidence="1 2" key="1">
    <citation type="journal article" date="2016" name="Nat. Commun.">
        <title>Thousands of microbial genomes shed light on interconnected biogeochemical processes in an aquifer system.</title>
        <authorList>
            <person name="Anantharaman K."/>
            <person name="Brown C.T."/>
            <person name="Hug L.A."/>
            <person name="Sharon I."/>
            <person name="Castelle C.J."/>
            <person name="Probst A.J."/>
            <person name="Thomas B.C."/>
            <person name="Singh A."/>
            <person name="Wilkins M.J."/>
            <person name="Karaoz U."/>
            <person name="Brodie E.L."/>
            <person name="Williams K.H."/>
            <person name="Hubbard S.S."/>
            <person name="Banfield J.F."/>
        </authorList>
    </citation>
    <scope>NUCLEOTIDE SEQUENCE [LARGE SCALE GENOMIC DNA]</scope>
</reference>
<dbReference type="Proteomes" id="UP000176864">
    <property type="component" value="Unassembled WGS sequence"/>
</dbReference>
<comment type="caution">
    <text evidence="1">The sequence shown here is derived from an EMBL/GenBank/DDBJ whole genome shotgun (WGS) entry which is preliminary data.</text>
</comment>